<reference evidence="2 3" key="1">
    <citation type="submission" date="2024-09" db="EMBL/GenBank/DDBJ databases">
        <title>Rethinking Asexuality: The Enigmatic Case of Functional Sexual Genes in Lepraria (Stereocaulaceae).</title>
        <authorList>
            <person name="Doellman M."/>
            <person name="Sun Y."/>
            <person name="Barcenas-Pena A."/>
            <person name="Lumbsch H.T."/>
            <person name="Grewe F."/>
        </authorList>
    </citation>
    <scope>NUCLEOTIDE SEQUENCE [LARGE SCALE GENOMIC DNA]</scope>
    <source>
        <strain evidence="2 3">Mercado 3170</strain>
    </source>
</reference>
<name>A0ABR4AS74_9LECA</name>
<dbReference type="Proteomes" id="UP001590950">
    <property type="component" value="Unassembled WGS sequence"/>
</dbReference>
<keyword evidence="1" id="KW-0812">Transmembrane</keyword>
<organism evidence="2 3">
    <name type="scientific">Stereocaulon virgatum</name>
    <dbReference type="NCBI Taxonomy" id="373712"/>
    <lineage>
        <taxon>Eukaryota</taxon>
        <taxon>Fungi</taxon>
        <taxon>Dikarya</taxon>
        <taxon>Ascomycota</taxon>
        <taxon>Pezizomycotina</taxon>
        <taxon>Lecanoromycetes</taxon>
        <taxon>OSLEUM clade</taxon>
        <taxon>Lecanoromycetidae</taxon>
        <taxon>Lecanorales</taxon>
        <taxon>Lecanorineae</taxon>
        <taxon>Stereocaulaceae</taxon>
        <taxon>Stereocaulon</taxon>
    </lineage>
</organism>
<proteinExistence type="predicted"/>
<keyword evidence="3" id="KW-1185">Reference proteome</keyword>
<accession>A0ABR4AS74</accession>
<comment type="caution">
    <text evidence="2">The sequence shown here is derived from an EMBL/GenBank/DDBJ whole genome shotgun (WGS) entry which is preliminary data.</text>
</comment>
<sequence>MCEFTLDIIHEFGNIFKFFVTFIQGAVLSILQYPLEREYSLRQALGQTLIVPRCFIVQKRTSSMIFSKSISRAAMHTGLGYAMDFQSNASSLRQIVPQFPMTFECAC</sequence>
<evidence type="ECO:0000256" key="1">
    <source>
        <dbReference type="SAM" id="Phobius"/>
    </source>
</evidence>
<keyword evidence="1" id="KW-1133">Transmembrane helix</keyword>
<gene>
    <name evidence="2" type="ORF">N7G274_000744</name>
</gene>
<protein>
    <submittedName>
        <fullName evidence="2">Uncharacterized protein</fullName>
    </submittedName>
</protein>
<feature type="transmembrane region" description="Helical" evidence="1">
    <location>
        <begin position="15"/>
        <end position="35"/>
    </location>
</feature>
<dbReference type="EMBL" id="JBEFKJ010000002">
    <property type="protein sequence ID" value="KAL2047702.1"/>
    <property type="molecule type" value="Genomic_DNA"/>
</dbReference>
<evidence type="ECO:0000313" key="2">
    <source>
        <dbReference type="EMBL" id="KAL2047702.1"/>
    </source>
</evidence>
<keyword evidence="1" id="KW-0472">Membrane</keyword>
<evidence type="ECO:0000313" key="3">
    <source>
        <dbReference type="Proteomes" id="UP001590950"/>
    </source>
</evidence>